<protein>
    <submittedName>
        <fullName evidence="1">Leucine rich repeat protein</fullName>
    </submittedName>
</protein>
<dbReference type="AlphaFoldDB" id="M6Q683"/>
<gene>
    <name evidence="1" type="ORF">LEP1GSC108_0042</name>
</gene>
<dbReference type="EMBL" id="AHNU02000083">
    <property type="protein sequence ID" value="EMN88223.1"/>
    <property type="molecule type" value="Genomic_DNA"/>
</dbReference>
<evidence type="ECO:0000313" key="2">
    <source>
        <dbReference type="Proteomes" id="UP000012118"/>
    </source>
</evidence>
<evidence type="ECO:0000313" key="1">
    <source>
        <dbReference type="EMBL" id="EMN88223.1"/>
    </source>
</evidence>
<reference evidence="1 2" key="1">
    <citation type="submission" date="2013-01" db="EMBL/GenBank/DDBJ databases">
        <authorList>
            <person name="Harkins D.M."/>
            <person name="Durkin A.S."/>
            <person name="Brinkac L.M."/>
            <person name="Haft D.H."/>
            <person name="Selengut J.D."/>
            <person name="Sanka R."/>
            <person name="DePew J."/>
            <person name="Purushe J."/>
            <person name="Chanthongthip A."/>
            <person name="Lattana O."/>
            <person name="Phetsouvanh R."/>
            <person name="Newton P.N."/>
            <person name="Vinetz J.M."/>
            <person name="Sutton G.G."/>
            <person name="Nierman W.C."/>
            <person name="Fouts D.E."/>
        </authorList>
    </citation>
    <scope>NUCLEOTIDE SEQUENCE [LARGE SCALE GENOMIC DNA]</scope>
    <source>
        <strain evidence="1 2">UI 13098</strain>
    </source>
</reference>
<organism evidence="1 2">
    <name type="scientific">Leptospira weilii str. UI 13098</name>
    <dbReference type="NCBI Taxonomy" id="1088542"/>
    <lineage>
        <taxon>Bacteria</taxon>
        <taxon>Pseudomonadati</taxon>
        <taxon>Spirochaetota</taxon>
        <taxon>Spirochaetia</taxon>
        <taxon>Leptospirales</taxon>
        <taxon>Leptospiraceae</taxon>
        <taxon>Leptospira</taxon>
    </lineage>
</organism>
<dbReference type="Proteomes" id="UP000012118">
    <property type="component" value="Unassembled WGS sequence"/>
</dbReference>
<dbReference type="Gene3D" id="3.80.10.10">
    <property type="entry name" value="Ribonuclease Inhibitor"/>
    <property type="match status" value="1"/>
</dbReference>
<keyword evidence="2" id="KW-1185">Reference proteome</keyword>
<comment type="caution">
    <text evidence="1">The sequence shown here is derived from an EMBL/GenBank/DDBJ whole genome shotgun (WGS) entry which is preliminary data.</text>
</comment>
<name>M6Q683_9LEPT</name>
<accession>M6Q683</accession>
<sequence length="55" mass="6650">MHIDNNKLEALPNEIGQLQNLQELHLYLNPLSSKEKERIRRLLPKCEIHFEEYHI</sequence>
<dbReference type="SUPFAM" id="SSF52075">
    <property type="entry name" value="Outer arm dynein light chain 1"/>
    <property type="match status" value="1"/>
</dbReference>
<dbReference type="InterPro" id="IPR032675">
    <property type="entry name" value="LRR_dom_sf"/>
</dbReference>
<proteinExistence type="predicted"/>